<gene>
    <name evidence="1" type="ORF">SDC9_127045</name>
</gene>
<sequence length="95" mass="10879">MHQDIEARNLPQLLCINILHISILRLDPRFHFRVAFQGNFKFIPDIVHQIMVIIAIHILGKPIEFYRIQLAKVVSIPVEGIDIGKPVAIAPHFPI</sequence>
<comment type="caution">
    <text evidence="1">The sequence shown here is derived from an EMBL/GenBank/DDBJ whole genome shotgun (WGS) entry which is preliminary data.</text>
</comment>
<proteinExistence type="predicted"/>
<accession>A0A645CTH2</accession>
<dbReference type="EMBL" id="VSSQ01029748">
    <property type="protein sequence ID" value="MPM80002.1"/>
    <property type="molecule type" value="Genomic_DNA"/>
</dbReference>
<organism evidence="1">
    <name type="scientific">bioreactor metagenome</name>
    <dbReference type="NCBI Taxonomy" id="1076179"/>
    <lineage>
        <taxon>unclassified sequences</taxon>
        <taxon>metagenomes</taxon>
        <taxon>ecological metagenomes</taxon>
    </lineage>
</organism>
<evidence type="ECO:0000313" key="1">
    <source>
        <dbReference type="EMBL" id="MPM80002.1"/>
    </source>
</evidence>
<protein>
    <submittedName>
        <fullName evidence="1">Uncharacterized protein</fullName>
    </submittedName>
</protein>
<dbReference type="AlphaFoldDB" id="A0A645CTH2"/>
<reference evidence="1" key="1">
    <citation type="submission" date="2019-08" db="EMBL/GenBank/DDBJ databases">
        <authorList>
            <person name="Kucharzyk K."/>
            <person name="Murdoch R.W."/>
            <person name="Higgins S."/>
            <person name="Loffler F."/>
        </authorList>
    </citation>
    <scope>NUCLEOTIDE SEQUENCE</scope>
</reference>
<name>A0A645CTH2_9ZZZZ</name>